<evidence type="ECO:0000313" key="3">
    <source>
        <dbReference type="Proteomes" id="UP001162030"/>
    </source>
</evidence>
<dbReference type="InterPro" id="IPR055199">
    <property type="entry name" value="Hda_lid"/>
</dbReference>
<dbReference type="PANTHER" id="PTHR30050">
    <property type="entry name" value="CHROMOSOMAL REPLICATION INITIATOR PROTEIN DNAA"/>
    <property type="match status" value="1"/>
</dbReference>
<dbReference type="InterPro" id="IPR027417">
    <property type="entry name" value="P-loop_NTPase"/>
</dbReference>
<evidence type="ECO:0000313" key="2">
    <source>
        <dbReference type="EMBL" id="CAI8953088.1"/>
    </source>
</evidence>
<accession>A0ABN8X963</accession>
<keyword evidence="3" id="KW-1185">Reference proteome</keyword>
<dbReference type="Pfam" id="PF00308">
    <property type="entry name" value="Bac_DnaA"/>
    <property type="match status" value="1"/>
</dbReference>
<dbReference type="Gene3D" id="3.40.50.300">
    <property type="entry name" value="P-loop containing nucleotide triphosphate hydrolases"/>
    <property type="match status" value="1"/>
</dbReference>
<dbReference type="NCBIfam" id="TIGR03420">
    <property type="entry name" value="DnaA_homol_Hda"/>
    <property type="match status" value="1"/>
</dbReference>
<dbReference type="InterPro" id="IPR003593">
    <property type="entry name" value="AAA+_ATPase"/>
</dbReference>
<sequence>MAEQLPLRFAFNPELGFQQYHSGGNLEIVAHLKRAAGGSGETLVFLWGEPGTGKSHLLNACCREAYQSGLSVSYLPLSSLREYGPGAVDGLDHQDLVCLDDVAAIAGDDAWERALFNLFNRLREHGNRLIATANVPPAELPIRLPDLKTRLGWGLTLRVQPLNDDEKLLVLGAYARSLGLDLPPQVGRFLLSHHRRDLSSLKRLLDELDHATLAAKRKLTIPFLRSCLQNAANQHLPGEAERRST</sequence>
<proteinExistence type="predicted"/>
<dbReference type="InterPro" id="IPR017788">
    <property type="entry name" value="Hda"/>
</dbReference>
<reference evidence="2 3" key="1">
    <citation type="submission" date="2023-03" db="EMBL/GenBank/DDBJ databases">
        <authorList>
            <person name="Pearce D."/>
        </authorList>
    </citation>
    <scope>NUCLEOTIDE SEQUENCE [LARGE SCALE GENOMIC DNA]</scope>
    <source>
        <strain evidence="2">Msz</strain>
    </source>
</reference>
<dbReference type="RefSeq" id="WP_051331542.1">
    <property type="nucleotide sequence ID" value="NZ_OX458333.1"/>
</dbReference>
<dbReference type="PANTHER" id="PTHR30050:SF5">
    <property type="entry name" value="DNAA REGULATORY INACTIVATOR HDA"/>
    <property type="match status" value="1"/>
</dbReference>
<dbReference type="EMBL" id="OX458333">
    <property type="protein sequence ID" value="CAI8953088.1"/>
    <property type="molecule type" value="Genomic_DNA"/>
</dbReference>
<name>A0ABN8X963_9GAMM</name>
<dbReference type="Proteomes" id="UP001162030">
    <property type="component" value="Chromosome"/>
</dbReference>
<evidence type="ECO:0000259" key="1">
    <source>
        <dbReference type="SMART" id="SM00382"/>
    </source>
</evidence>
<dbReference type="SMART" id="SM00382">
    <property type="entry name" value="AAA"/>
    <property type="match status" value="1"/>
</dbReference>
<dbReference type="Pfam" id="PF22688">
    <property type="entry name" value="Hda_lid"/>
    <property type="match status" value="1"/>
</dbReference>
<dbReference type="Gene3D" id="1.10.8.60">
    <property type="match status" value="1"/>
</dbReference>
<dbReference type="CDD" id="cd00009">
    <property type="entry name" value="AAA"/>
    <property type="match status" value="1"/>
</dbReference>
<dbReference type="SUPFAM" id="SSF52540">
    <property type="entry name" value="P-loop containing nucleoside triphosphate hydrolases"/>
    <property type="match status" value="1"/>
</dbReference>
<protein>
    <submittedName>
        <fullName evidence="2">Inibitor of reinitiation of DNA replication</fullName>
    </submittedName>
</protein>
<feature type="domain" description="AAA+ ATPase" evidence="1">
    <location>
        <begin position="40"/>
        <end position="157"/>
    </location>
</feature>
<gene>
    <name evidence="2" type="primary">hda</name>
    <name evidence="2" type="ORF">MSZNOR_4494</name>
</gene>
<dbReference type="InterPro" id="IPR013317">
    <property type="entry name" value="DnaA_dom"/>
</dbReference>
<organism evidence="2 3">
    <name type="scientific">Methylocaldum szegediense</name>
    <dbReference type="NCBI Taxonomy" id="73780"/>
    <lineage>
        <taxon>Bacteria</taxon>
        <taxon>Pseudomonadati</taxon>
        <taxon>Pseudomonadota</taxon>
        <taxon>Gammaproteobacteria</taxon>
        <taxon>Methylococcales</taxon>
        <taxon>Methylococcaceae</taxon>
        <taxon>Methylocaldum</taxon>
    </lineage>
</organism>